<dbReference type="AlphaFoldDB" id="A0A655JG40"/>
<gene>
    <name evidence="1" type="ORF">ERS007739_03805</name>
</gene>
<comment type="caution">
    <text evidence="1">The sequence shown here is derived from an EMBL/GenBank/DDBJ whole genome shotgun (WGS) entry which is preliminary data.</text>
</comment>
<dbReference type="EMBL" id="CSBK01002092">
    <property type="protein sequence ID" value="COZ48304.1"/>
    <property type="molecule type" value="Genomic_DNA"/>
</dbReference>
<dbReference type="Proteomes" id="UP000039021">
    <property type="component" value="Unassembled WGS sequence"/>
</dbReference>
<reference evidence="2" key="1">
    <citation type="submission" date="2015-03" db="EMBL/GenBank/DDBJ databases">
        <authorList>
            <consortium name="Pathogen Informatics"/>
        </authorList>
    </citation>
    <scope>NUCLEOTIDE SEQUENCE [LARGE SCALE GENOMIC DNA]</scope>
    <source>
        <strain evidence="2">N09902308</strain>
    </source>
</reference>
<evidence type="ECO:0000313" key="2">
    <source>
        <dbReference type="Proteomes" id="UP000039021"/>
    </source>
</evidence>
<name>A0A655JG40_MYCTX</name>
<protein>
    <submittedName>
        <fullName evidence="1">Uncharacterized protein</fullName>
    </submittedName>
</protein>
<evidence type="ECO:0000313" key="1">
    <source>
        <dbReference type="EMBL" id="COZ48304.1"/>
    </source>
</evidence>
<sequence length="40" mass="4446">MGSPRAAHTAGVRTQRLRYQRAFPSRSATPCTMASPVNQW</sequence>
<proteinExistence type="predicted"/>
<organism evidence="1 2">
    <name type="scientific">Mycobacterium tuberculosis</name>
    <dbReference type="NCBI Taxonomy" id="1773"/>
    <lineage>
        <taxon>Bacteria</taxon>
        <taxon>Bacillati</taxon>
        <taxon>Actinomycetota</taxon>
        <taxon>Actinomycetes</taxon>
        <taxon>Mycobacteriales</taxon>
        <taxon>Mycobacteriaceae</taxon>
        <taxon>Mycobacterium</taxon>
        <taxon>Mycobacterium tuberculosis complex</taxon>
    </lineage>
</organism>
<accession>A0A655JG40</accession>